<accession>A0AAJ0HJH0</accession>
<dbReference type="Gene3D" id="1.10.510.10">
    <property type="entry name" value="Transferase(Phosphotransferase) domain 1"/>
    <property type="match status" value="1"/>
</dbReference>
<proteinExistence type="predicted"/>
<name>A0AAJ0HJH0_9PEZI</name>
<comment type="caution">
    <text evidence="2">The sequence shown here is derived from an EMBL/GenBank/DDBJ whole genome shotgun (WGS) entry which is preliminary data.</text>
</comment>
<dbReference type="SUPFAM" id="SSF56112">
    <property type="entry name" value="Protein kinase-like (PK-like)"/>
    <property type="match status" value="1"/>
</dbReference>
<feature type="compositionally biased region" description="Pro residues" evidence="1">
    <location>
        <begin position="379"/>
        <end position="389"/>
    </location>
</feature>
<reference evidence="2" key="1">
    <citation type="journal article" date="2023" name="Mol. Phylogenet. Evol.">
        <title>Genome-scale phylogeny and comparative genomics of the fungal order Sordariales.</title>
        <authorList>
            <person name="Hensen N."/>
            <person name="Bonometti L."/>
            <person name="Westerberg I."/>
            <person name="Brannstrom I.O."/>
            <person name="Guillou S."/>
            <person name="Cros-Aarteil S."/>
            <person name="Calhoun S."/>
            <person name="Haridas S."/>
            <person name="Kuo A."/>
            <person name="Mondo S."/>
            <person name="Pangilinan J."/>
            <person name="Riley R."/>
            <person name="LaButti K."/>
            <person name="Andreopoulos B."/>
            <person name="Lipzen A."/>
            <person name="Chen C."/>
            <person name="Yan M."/>
            <person name="Daum C."/>
            <person name="Ng V."/>
            <person name="Clum A."/>
            <person name="Steindorff A."/>
            <person name="Ohm R.A."/>
            <person name="Martin F."/>
            <person name="Silar P."/>
            <person name="Natvig D.O."/>
            <person name="Lalanne C."/>
            <person name="Gautier V."/>
            <person name="Ament-Velasquez S.L."/>
            <person name="Kruys A."/>
            <person name="Hutchinson M.I."/>
            <person name="Powell A.J."/>
            <person name="Barry K."/>
            <person name="Miller A.N."/>
            <person name="Grigoriev I.V."/>
            <person name="Debuchy R."/>
            <person name="Gladieux P."/>
            <person name="Hiltunen Thoren M."/>
            <person name="Johannesson H."/>
        </authorList>
    </citation>
    <scope>NUCLEOTIDE SEQUENCE</scope>
    <source>
        <strain evidence="2">CBS 955.72</strain>
    </source>
</reference>
<feature type="region of interest" description="Disordered" evidence="1">
    <location>
        <begin position="375"/>
        <end position="396"/>
    </location>
</feature>
<dbReference type="EMBL" id="JAUIQD010000004">
    <property type="protein sequence ID" value="KAK3353852.1"/>
    <property type="molecule type" value="Genomic_DNA"/>
</dbReference>
<evidence type="ECO:0000313" key="3">
    <source>
        <dbReference type="Proteomes" id="UP001275084"/>
    </source>
</evidence>
<keyword evidence="3" id="KW-1185">Reference proteome</keyword>
<sequence length="528" mass="60252">MTKLTLDRTPFYRFHWFSDSWSGPERDEALNALRDEEASIDNYRVEVWFDSDSNRAFDVLYLRGEPLPLFEKEEDRSAFEEACRDDETEAHTICSFLCDVVDELPPNTHALILGHRGKVLWTSTDQEGDFCDVQEPYKPSIHQYQLARPFPTLLRSQLTLTGRLGRFVDKVTYRTSQWGDEKTAVFKYSHPTPWCEIQTLAQLPAHHPHMISMECIVLEELTGLGVIGFTTRFIDTPTMDRWPPSRPFKLRWLQELMGVLDELHLQYGIHHLDLTDRNLVIDPDTDKLVVIDFGLSGTHKPGGFRYDWDDLKAMVAFLYHRITLDSKYKDRLPDAAEEASLLLAWDRWVKHPDVVLDHDAVIFYDELVAWLKKRRQTPPAAPQPPPPPHQITTRRWPPSHLKDEVFDERTGLMMDLCAPGSGSRKRRQKFGRPALTWHRPPQSKVDPVRRLLATGRYADEEEAVSGRHVAIAVPDPKLGFPQPPVSAFNAAAAATASASGSRKRKRIFNDSPLVSGEVGEAFGGNTAV</sequence>
<gene>
    <name evidence="2" type="ORF">B0T25DRAFT_221896</name>
</gene>
<dbReference type="InterPro" id="IPR011009">
    <property type="entry name" value="Kinase-like_dom_sf"/>
</dbReference>
<dbReference type="AlphaFoldDB" id="A0AAJ0HJH0"/>
<evidence type="ECO:0000256" key="1">
    <source>
        <dbReference type="SAM" id="MobiDB-lite"/>
    </source>
</evidence>
<evidence type="ECO:0008006" key="4">
    <source>
        <dbReference type="Google" id="ProtNLM"/>
    </source>
</evidence>
<evidence type="ECO:0000313" key="2">
    <source>
        <dbReference type="EMBL" id="KAK3353852.1"/>
    </source>
</evidence>
<reference evidence="2" key="2">
    <citation type="submission" date="2023-06" db="EMBL/GenBank/DDBJ databases">
        <authorList>
            <consortium name="Lawrence Berkeley National Laboratory"/>
            <person name="Haridas S."/>
            <person name="Hensen N."/>
            <person name="Bonometti L."/>
            <person name="Westerberg I."/>
            <person name="Brannstrom I.O."/>
            <person name="Guillou S."/>
            <person name="Cros-Aarteil S."/>
            <person name="Calhoun S."/>
            <person name="Kuo A."/>
            <person name="Mondo S."/>
            <person name="Pangilinan J."/>
            <person name="Riley R."/>
            <person name="Labutti K."/>
            <person name="Andreopoulos B."/>
            <person name="Lipzen A."/>
            <person name="Chen C."/>
            <person name="Yanf M."/>
            <person name="Daum C."/>
            <person name="Ng V."/>
            <person name="Clum A."/>
            <person name="Steindorff A."/>
            <person name="Ohm R."/>
            <person name="Martin F."/>
            <person name="Silar P."/>
            <person name="Natvig D."/>
            <person name="Lalanne C."/>
            <person name="Gautier V."/>
            <person name="Ament-Velasquez S.L."/>
            <person name="Kruys A."/>
            <person name="Hutchinson M.I."/>
            <person name="Powell A.J."/>
            <person name="Barry K."/>
            <person name="Miller A.N."/>
            <person name="Grigoriev I.V."/>
            <person name="Debuchy R."/>
            <person name="Gladieux P."/>
            <person name="Thoren M.H."/>
            <person name="Johannesson H."/>
        </authorList>
    </citation>
    <scope>NUCLEOTIDE SEQUENCE</scope>
    <source>
        <strain evidence="2">CBS 955.72</strain>
    </source>
</reference>
<organism evidence="2 3">
    <name type="scientific">Lasiosphaeria hispida</name>
    <dbReference type="NCBI Taxonomy" id="260671"/>
    <lineage>
        <taxon>Eukaryota</taxon>
        <taxon>Fungi</taxon>
        <taxon>Dikarya</taxon>
        <taxon>Ascomycota</taxon>
        <taxon>Pezizomycotina</taxon>
        <taxon>Sordariomycetes</taxon>
        <taxon>Sordariomycetidae</taxon>
        <taxon>Sordariales</taxon>
        <taxon>Lasiosphaeriaceae</taxon>
        <taxon>Lasiosphaeria</taxon>
    </lineage>
</organism>
<dbReference type="Proteomes" id="UP001275084">
    <property type="component" value="Unassembled WGS sequence"/>
</dbReference>
<protein>
    <recommendedName>
        <fullName evidence="4">Protein kinase domain-containing protein</fullName>
    </recommendedName>
</protein>